<evidence type="ECO:0000259" key="4">
    <source>
        <dbReference type="PROSITE" id="PS50102"/>
    </source>
</evidence>
<dbReference type="Pfam" id="PF00076">
    <property type="entry name" value="RRM_1"/>
    <property type="match status" value="1"/>
</dbReference>
<dbReference type="PROSITE" id="PS50102">
    <property type="entry name" value="RRM"/>
    <property type="match status" value="1"/>
</dbReference>
<proteinExistence type="predicted"/>
<dbReference type="OrthoDB" id="346839at2759"/>
<evidence type="ECO:0000313" key="6">
    <source>
        <dbReference type="Proteomes" id="UP000095009"/>
    </source>
</evidence>
<dbReference type="GO" id="GO:0006406">
    <property type="term" value="P:mRNA export from nucleus"/>
    <property type="evidence" value="ECO:0007669"/>
    <property type="project" value="EnsemblFungi"/>
</dbReference>
<dbReference type="GO" id="GO:0071667">
    <property type="term" value="F:DNA/RNA hybrid binding"/>
    <property type="evidence" value="ECO:0007669"/>
    <property type="project" value="EnsemblFungi"/>
</dbReference>
<organism evidence="5 6">
    <name type="scientific">Nadsonia fulvescens var. elongata DSM 6958</name>
    <dbReference type="NCBI Taxonomy" id="857566"/>
    <lineage>
        <taxon>Eukaryota</taxon>
        <taxon>Fungi</taxon>
        <taxon>Dikarya</taxon>
        <taxon>Ascomycota</taxon>
        <taxon>Saccharomycotina</taxon>
        <taxon>Dipodascomycetes</taxon>
        <taxon>Dipodascales</taxon>
        <taxon>Dipodascales incertae sedis</taxon>
        <taxon>Nadsonia</taxon>
    </lineage>
</organism>
<feature type="region of interest" description="Disordered" evidence="3">
    <location>
        <begin position="159"/>
        <end position="206"/>
    </location>
</feature>
<dbReference type="GO" id="GO:1990119">
    <property type="term" value="F:RNA helicase inhibitor activity"/>
    <property type="evidence" value="ECO:0007669"/>
    <property type="project" value="EnsemblFungi"/>
</dbReference>
<dbReference type="InterPro" id="IPR035979">
    <property type="entry name" value="RBD_domain_sf"/>
</dbReference>
<dbReference type="SMART" id="SM00360">
    <property type="entry name" value="RRM"/>
    <property type="match status" value="1"/>
</dbReference>
<dbReference type="InterPro" id="IPR051229">
    <property type="entry name" value="ALYREF_mRNA_export"/>
</dbReference>
<dbReference type="InterPro" id="IPR012677">
    <property type="entry name" value="Nucleotide-bd_a/b_plait_sf"/>
</dbReference>
<keyword evidence="1 2" id="KW-0694">RNA-binding</keyword>
<dbReference type="STRING" id="857566.A0A1E3PN69"/>
<dbReference type="SUPFAM" id="SSF54928">
    <property type="entry name" value="RNA-binding domain, RBD"/>
    <property type="match status" value="1"/>
</dbReference>
<dbReference type="Gene3D" id="3.30.70.330">
    <property type="match status" value="1"/>
</dbReference>
<dbReference type="PANTHER" id="PTHR19965:SF35">
    <property type="entry name" value="RNA ANNEALING PROTEIN YRA1"/>
    <property type="match status" value="1"/>
</dbReference>
<dbReference type="GO" id="GO:0000346">
    <property type="term" value="C:transcription export complex"/>
    <property type="evidence" value="ECO:0007669"/>
    <property type="project" value="EnsemblFungi"/>
</dbReference>
<feature type="domain" description="RRM" evidence="4">
    <location>
        <begin position="63"/>
        <end position="142"/>
    </location>
</feature>
<reference evidence="5 6" key="1">
    <citation type="journal article" date="2016" name="Proc. Natl. Acad. Sci. U.S.A.">
        <title>Comparative genomics of biotechnologically important yeasts.</title>
        <authorList>
            <person name="Riley R."/>
            <person name="Haridas S."/>
            <person name="Wolfe K.H."/>
            <person name="Lopes M.R."/>
            <person name="Hittinger C.T."/>
            <person name="Goeker M."/>
            <person name="Salamov A.A."/>
            <person name="Wisecaver J.H."/>
            <person name="Long T.M."/>
            <person name="Calvey C.H."/>
            <person name="Aerts A.L."/>
            <person name="Barry K.W."/>
            <person name="Choi C."/>
            <person name="Clum A."/>
            <person name="Coughlan A.Y."/>
            <person name="Deshpande S."/>
            <person name="Douglass A.P."/>
            <person name="Hanson S.J."/>
            <person name="Klenk H.-P."/>
            <person name="LaButti K.M."/>
            <person name="Lapidus A."/>
            <person name="Lindquist E.A."/>
            <person name="Lipzen A.M."/>
            <person name="Meier-Kolthoff J.P."/>
            <person name="Ohm R.A."/>
            <person name="Otillar R.P."/>
            <person name="Pangilinan J.L."/>
            <person name="Peng Y."/>
            <person name="Rokas A."/>
            <person name="Rosa C.A."/>
            <person name="Scheuner C."/>
            <person name="Sibirny A.A."/>
            <person name="Slot J.C."/>
            <person name="Stielow J.B."/>
            <person name="Sun H."/>
            <person name="Kurtzman C.P."/>
            <person name="Blackwell M."/>
            <person name="Grigoriev I.V."/>
            <person name="Jeffries T.W."/>
        </authorList>
    </citation>
    <scope>NUCLEOTIDE SEQUENCE [LARGE SCALE GENOMIC DNA]</scope>
    <source>
        <strain evidence="5 6">DSM 6958</strain>
    </source>
</reference>
<dbReference type="GO" id="GO:0003729">
    <property type="term" value="F:mRNA binding"/>
    <property type="evidence" value="ECO:0007669"/>
    <property type="project" value="TreeGrafter"/>
</dbReference>
<dbReference type="PANTHER" id="PTHR19965">
    <property type="entry name" value="RNA AND EXPORT FACTOR BINDING PROTEIN"/>
    <property type="match status" value="1"/>
</dbReference>
<evidence type="ECO:0000256" key="1">
    <source>
        <dbReference type="ARBA" id="ARBA00022884"/>
    </source>
</evidence>
<evidence type="ECO:0000256" key="3">
    <source>
        <dbReference type="SAM" id="MobiDB-lite"/>
    </source>
</evidence>
<feature type="compositionally biased region" description="Low complexity" evidence="3">
    <location>
        <begin position="159"/>
        <end position="184"/>
    </location>
</feature>
<gene>
    <name evidence="5" type="ORF">NADFUDRAFT_82470</name>
</gene>
<dbReference type="AlphaFoldDB" id="A0A1E3PN69"/>
<evidence type="ECO:0000313" key="5">
    <source>
        <dbReference type="EMBL" id="ODQ66740.1"/>
    </source>
</evidence>
<evidence type="ECO:0000256" key="2">
    <source>
        <dbReference type="PROSITE-ProRule" id="PRU00176"/>
    </source>
</evidence>
<sequence length="229" mass="24416">MSTNLDKSLDDIISSNPTRRVPRARKAVGVKKAAPKAKVENKRGAKSAVIAKAVAAETSIPTDKIIVSNLPTDIPVNAIKEYFKKEIGPIINCTMSYDQKGKSLGTVSIVFKREGDAGKAAHRFNNTKVDGKMTMKVELVMDISKKPLAARFNPKPVAVAKPAPKSKANKAKPAVKATPAAASKPKGKEARKRRPKKTMEQLDAEMADYFEAAPASAAAPAAPTGDIPM</sequence>
<dbReference type="GO" id="GO:0006283">
    <property type="term" value="P:transcription-coupled nucleotide-excision repair"/>
    <property type="evidence" value="ECO:0007669"/>
    <property type="project" value="EnsemblFungi"/>
</dbReference>
<feature type="region of interest" description="Disordered" evidence="3">
    <location>
        <begin position="1"/>
        <end position="23"/>
    </location>
</feature>
<dbReference type="EMBL" id="KV454408">
    <property type="protein sequence ID" value="ODQ66740.1"/>
    <property type="molecule type" value="Genomic_DNA"/>
</dbReference>
<protein>
    <recommendedName>
        <fullName evidence="4">RRM domain-containing protein</fullName>
    </recommendedName>
</protein>
<dbReference type="InterPro" id="IPR000504">
    <property type="entry name" value="RRM_dom"/>
</dbReference>
<dbReference type="Proteomes" id="UP000095009">
    <property type="component" value="Unassembled WGS sequence"/>
</dbReference>
<keyword evidence="6" id="KW-1185">Reference proteome</keyword>
<name>A0A1E3PN69_9ASCO</name>
<accession>A0A1E3PN69</accession>